<feature type="region of interest" description="Disordered" evidence="1">
    <location>
        <begin position="1"/>
        <end position="33"/>
    </location>
</feature>
<evidence type="ECO:0000313" key="2">
    <source>
        <dbReference type="EMBL" id="GFH09541.1"/>
    </source>
</evidence>
<reference evidence="2 3" key="1">
    <citation type="submission" date="2020-02" db="EMBL/GenBank/DDBJ databases">
        <title>Draft genome sequence of Haematococcus lacustris strain NIES-144.</title>
        <authorList>
            <person name="Morimoto D."/>
            <person name="Nakagawa S."/>
            <person name="Yoshida T."/>
            <person name="Sawayama S."/>
        </authorList>
    </citation>
    <scope>NUCLEOTIDE SEQUENCE [LARGE SCALE GENOMIC DNA]</scope>
    <source>
        <strain evidence="2 3">NIES-144</strain>
    </source>
</reference>
<keyword evidence="3" id="KW-1185">Reference proteome</keyword>
<dbReference type="Proteomes" id="UP000485058">
    <property type="component" value="Unassembled WGS sequence"/>
</dbReference>
<sequence>MDAKQRVGVLGGREPTRGETPTKPMTSGQQRRADREQAALKLWRDWAQEALGPLASEQEDAAAAARRSCSLAALERKCADLAARAQRRLQV</sequence>
<evidence type="ECO:0000256" key="1">
    <source>
        <dbReference type="SAM" id="MobiDB-lite"/>
    </source>
</evidence>
<gene>
    <name evidence="2" type="ORF">HaLaN_04708</name>
</gene>
<proteinExistence type="predicted"/>
<feature type="non-terminal residue" evidence="2">
    <location>
        <position position="1"/>
    </location>
</feature>
<dbReference type="AlphaFoldDB" id="A0A699YJ78"/>
<dbReference type="EMBL" id="BLLF01000243">
    <property type="protein sequence ID" value="GFH09541.1"/>
    <property type="molecule type" value="Genomic_DNA"/>
</dbReference>
<accession>A0A699YJ78</accession>
<name>A0A699YJ78_HAELA</name>
<feature type="non-terminal residue" evidence="2">
    <location>
        <position position="91"/>
    </location>
</feature>
<protein>
    <submittedName>
        <fullName evidence="2">Uncharacterized protein</fullName>
    </submittedName>
</protein>
<comment type="caution">
    <text evidence="2">The sequence shown here is derived from an EMBL/GenBank/DDBJ whole genome shotgun (WGS) entry which is preliminary data.</text>
</comment>
<evidence type="ECO:0000313" key="3">
    <source>
        <dbReference type="Proteomes" id="UP000485058"/>
    </source>
</evidence>
<organism evidence="2 3">
    <name type="scientific">Haematococcus lacustris</name>
    <name type="common">Green alga</name>
    <name type="synonym">Haematococcus pluvialis</name>
    <dbReference type="NCBI Taxonomy" id="44745"/>
    <lineage>
        <taxon>Eukaryota</taxon>
        <taxon>Viridiplantae</taxon>
        <taxon>Chlorophyta</taxon>
        <taxon>core chlorophytes</taxon>
        <taxon>Chlorophyceae</taxon>
        <taxon>CS clade</taxon>
        <taxon>Chlamydomonadales</taxon>
        <taxon>Haematococcaceae</taxon>
        <taxon>Haematococcus</taxon>
    </lineage>
</organism>